<name>A0A0F7LAC5_9VIRU</name>
<reference evidence="2" key="1">
    <citation type="journal article" date="2015" name="Front. Microbiol.">
        <title>Combining genomic sequencing methods to explore viral diversity and reveal potential virus-host interactions.</title>
        <authorList>
            <person name="Chow C.E."/>
            <person name="Winget D.M."/>
            <person name="White R.A.III."/>
            <person name="Hallam S.J."/>
            <person name="Suttle C.A."/>
        </authorList>
    </citation>
    <scope>NUCLEOTIDE SEQUENCE</scope>
    <source>
        <strain evidence="2">Oxic1_6</strain>
    </source>
</reference>
<proteinExistence type="predicted"/>
<accession>A0A0F7LAC5</accession>
<evidence type="ECO:0000256" key="1">
    <source>
        <dbReference type="SAM" id="MobiDB-lite"/>
    </source>
</evidence>
<protein>
    <submittedName>
        <fullName evidence="2">Uncharacterized protein</fullName>
    </submittedName>
</protein>
<feature type="compositionally biased region" description="Basic residues" evidence="1">
    <location>
        <begin position="56"/>
        <end position="71"/>
    </location>
</feature>
<dbReference type="EMBL" id="KR029601">
    <property type="protein sequence ID" value="AKH48036.1"/>
    <property type="molecule type" value="Genomic_DNA"/>
</dbReference>
<sequence length="71" mass="7699">MGRSFLSRASGRCPPTASRVGGCQHERGSRFGGPCTPRRPSSGRIGRAGRTGCQPRRLHRLRGSGPARRRN</sequence>
<organism evidence="2">
    <name type="scientific">uncultured marine virus</name>
    <dbReference type="NCBI Taxonomy" id="186617"/>
    <lineage>
        <taxon>Viruses</taxon>
        <taxon>environmental samples</taxon>
    </lineage>
</organism>
<reference evidence="2" key="2">
    <citation type="submission" date="2015-03" db="EMBL/GenBank/DDBJ databases">
        <authorList>
            <person name="Chow C.-E.T."/>
            <person name="Winget D.M."/>
            <person name="White R.A.III."/>
            <person name="Hallam S.J."/>
            <person name="Suttle C.A."/>
        </authorList>
    </citation>
    <scope>NUCLEOTIDE SEQUENCE</scope>
    <source>
        <strain evidence="2">Oxic1_6</strain>
    </source>
</reference>
<feature type="region of interest" description="Disordered" evidence="1">
    <location>
        <begin position="1"/>
        <end position="71"/>
    </location>
</feature>
<evidence type="ECO:0000313" key="2">
    <source>
        <dbReference type="EMBL" id="AKH48036.1"/>
    </source>
</evidence>